<dbReference type="EMBL" id="CP017754">
    <property type="protein sequence ID" value="AOZ06820.1"/>
    <property type="molecule type" value="Genomic_DNA"/>
</dbReference>
<dbReference type="RefSeq" id="WP_071013626.1">
    <property type="nucleotide sequence ID" value="NZ_CP017754.1"/>
</dbReference>
<dbReference type="InterPro" id="IPR007332">
    <property type="entry name" value="DUF411"/>
</dbReference>
<feature type="chain" id="PRO_5046652933" evidence="1">
    <location>
        <begin position="26"/>
        <end position="157"/>
    </location>
</feature>
<evidence type="ECO:0000313" key="3">
    <source>
        <dbReference type="Proteomes" id="UP000177515"/>
    </source>
</evidence>
<protein>
    <submittedName>
        <fullName evidence="2">Metal-binding protein</fullName>
    </submittedName>
</protein>
<evidence type="ECO:0000256" key="1">
    <source>
        <dbReference type="SAM" id="SignalP"/>
    </source>
</evidence>
<keyword evidence="3" id="KW-1185">Reference proteome</keyword>
<dbReference type="InterPro" id="IPR006311">
    <property type="entry name" value="TAT_signal"/>
</dbReference>
<name>A0ABN4TP44_9BURK</name>
<dbReference type="Proteomes" id="UP000177515">
    <property type="component" value="Chromosome 1"/>
</dbReference>
<organism evidence="2 3">
    <name type="scientific">Cupriavidus malaysiensis</name>
    <dbReference type="NCBI Taxonomy" id="367825"/>
    <lineage>
        <taxon>Bacteria</taxon>
        <taxon>Pseudomonadati</taxon>
        <taxon>Pseudomonadota</taxon>
        <taxon>Betaproteobacteria</taxon>
        <taxon>Burkholderiales</taxon>
        <taxon>Burkholderiaceae</taxon>
        <taxon>Cupriavidus</taxon>
    </lineage>
</organism>
<accession>A0ABN4TP44</accession>
<feature type="signal peptide" evidence="1">
    <location>
        <begin position="1"/>
        <end position="25"/>
    </location>
</feature>
<reference evidence="2 3" key="1">
    <citation type="submission" date="2016-10" db="EMBL/GenBank/DDBJ databases">
        <title>Complete genome sequences of three Cupriavidus strains isolated from various Malaysian environments.</title>
        <authorList>
            <person name="Abdullah A.A.-A."/>
            <person name="Shafie N.A.H."/>
            <person name="Lau N.S."/>
        </authorList>
    </citation>
    <scope>NUCLEOTIDE SEQUENCE [LARGE SCALE GENOMIC DNA]</scope>
    <source>
        <strain evidence="2 3">USMAA1020</strain>
    </source>
</reference>
<dbReference type="Pfam" id="PF04214">
    <property type="entry name" value="DUF411"/>
    <property type="match status" value="1"/>
</dbReference>
<sequence length="157" mass="16831">MRPRRRRLLQSLALGVALSPLATLAQGPARTAITVYKSPLCGCCEDWVKHLRDHGFAVSTQNVEDTGPWRQRLGMPERFASCHTGLVAGYAIEGHVPAADIRRLLATQPKAAGLAVPAMPLGSPGMDQGPRKDPYDVLLVKADGTATVFASYNKAKA</sequence>
<dbReference type="PROSITE" id="PS51318">
    <property type="entry name" value="TAT"/>
    <property type="match status" value="1"/>
</dbReference>
<proteinExistence type="predicted"/>
<gene>
    <name evidence="2" type="ORF">BKK80_14080</name>
</gene>
<keyword evidence="1" id="KW-0732">Signal</keyword>
<evidence type="ECO:0000313" key="2">
    <source>
        <dbReference type="EMBL" id="AOZ06820.1"/>
    </source>
</evidence>